<proteinExistence type="predicted"/>
<dbReference type="EMBL" id="NBTZ01000042">
    <property type="protein sequence ID" value="OTP76126.1"/>
    <property type="molecule type" value="Genomic_DNA"/>
</dbReference>
<evidence type="ECO:0000313" key="1">
    <source>
        <dbReference type="EMBL" id="OTP76126.1"/>
    </source>
</evidence>
<accession>A0A242MZ10</accession>
<dbReference type="AlphaFoldDB" id="A0A242MZ10"/>
<gene>
    <name evidence="1" type="ORF">PAMC26577_11945</name>
</gene>
<comment type="caution">
    <text evidence="1">The sequence shown here is derived from an EMBL/GenBank/DDBJ whole genome shotgun (WGS) entry which is preliminary data.</text>
</comment>
<name>A0A242MZ10_CABSO</name>
<sequence length="48" mass="5129">MPRNLARLGELGPTDGQHPVLEINIVVAQRQRLTDPQPLAAINPSSGS</sequence>
<dbReference type="Proteomes" id="UP000195221">
    <property type="component" value="Unassembled WGS sequence"/>
</dbReference>
<organism evidence="1 2">
    <name type="scientific">Caballeronia sordidicola</name>
    <name type="common">Burkholderia sordidicola</name>
    <dbReference type="NCBI Taxonomy" id="196367"/>
    <lineage>
        <taxon>Bacteria</taxon>
        <taxon>Pseudomonadati</taxon>
        <taxon>Pseudomonadota</taxon>
        <taxon>Betaproteobacteria</taxon>
        <taxon>Burkholderiales</taxon>
        <taxon>Burkholderiaceae</taxon>
        <taxon>Caballeronia</taxon>
    </lineage>
</organism>
<protein>
    <submittedName>
        <fullName evidence="1">Uncharacterized protein</fullName>
    </submittedName>
</protein>
<evidence type="ECO:0000313" key="2">
    <source>
        <dbReference type="Proteomes" id="UP000195221"/>
    </source>
</evidence>
<reference evidence="1 2" key="1">
    <citation type="submission" date="2017-03" db="EMBL/GenBank/DDBJ databases">
        <title>Genome analysis of strain PAMC 26577.</title>
        <authorList>
            <person name="Oh H.-M."/>
            <person name="Yang J.-A."/>
        </authorList>
    </citation>
    <scope>NUCLEOTIDE SEQUENCE [LARGE SCALE GENOMIC DNA]</scope>
    <source>
        <strain evidence="1 2">PAMC 26577</strain>
    </source>
</reference>